<evidence type="ECO:0000313" key="2">
    <source>
        <dbReference type="Proteomes" id="UP000276133"/>
    </source>
</evidence>
<evidence type="ECO:0000313" key="1">
    <source>
        <dbReference type="EMBL" id="RNA41135.1"/>
    </source>
</evidence>
<reference evidence="1 2" key="1">
    <citation type="journal article" date="2018" name="Sci. Rep.">
        <title>Genomic signatures of local adaptation to the degree of environmental predictability in rotifers.</title>
        <authorList>
            <person name="Franch-Gras L."/>
            <person name="Hahn C."/>
            <person name="Garcia-Roger E.M."/>
            <person name="Carmona M.J."/>
            <person name="Serra M."/>
            <person name="Gomez A."/>
        </authorList>
    </citation>
    <scope>NUCLEOTIDE SEQUENCE [LARGE SCALE GENOMIC DNA]</scope>
    <source>
        <strain evidence="1">HYR1</strain>
    </source>
</reference>
<protein>
    <submittedName>
        <fullName evidence="1">Uncharacterized protein</fullName>
    </submittedName>
</protein>
<comment type="caution">
    <text evidence="1">The sequence shown here is derived from an EMBL/GenBank/DDBJ whole genome shotgun (WGS) entry which is preliminary data.</text>
</comment>
<gene>
    <name evidence="1" type="ORF">BpHYR1_020869</name>
</gene>
<name>A0A3M7SZM6_BRAPC</name>
<dbReference type="AlphaFoldDB" id="A0A3M7SZM6"/>
<dbReference type="EMBL" id="REGN01000554">
    <property type="protein sequence ID" value="RNA41135.1"/>
    <property type="molecule type" value="Genomic_DNA"/>
</dbReference>
<dbReference type="Proteomes" id="UP000276133">
    <property type="component" value="Unassembled WGS sequence"/>
</dbReference>
<organism evidence="1 2">
    <name type="scientific">Brachionus plicatilis</name>
    <name type="common">Marine rotifer</name>
    <name type="synonym">Brachionus muelleri</name>
    <dbReference type="NCBI Taxonomy" id="10195"/>
    <lineage>
        <taxon>Eukaryota</taxon>
        <taxon>Metazoa</taxon>
        <taxon>Spiralia</taxon>
        <taxon>Gnathifera</taxon>
        <taxon>Rotifera</taxon>
        <taxon>Eurotatoria</taxon>
        <taxon>Monogononta</taxon>
        <taxon>Pseudotrocha</taxon>
        <taxon>Ploima</taxon>
        <taxon>Brachionidae</taxon>
        <taxon>Brachionus</taxon>
    </lineage>
</organism>
<proteinExistence type="predicted"/>
<accession>A0A3M7SZM6</accession>
<keyword evidence="2" id="KW-1185">Reference proteome</keyword>
<sequence>MFDSSFLLLFTKENILNNIEFFSYFNTRSTKMSHFDSPYKISMKVILIFNAEKKLCSKKKYLDFSGQKSMVKVLLE</sequence>